<dbReference type="RefSeq" id="WP_182412386.1">
    <property type="nucleotide sequence ID" value="NZ_CP055153.1"/>
</dbReference>
<evidence type="ECO:0000259" key="4">
    <source>
        <dbReference type="Pfam" id="PF01433"/>
    </source>
</evidence>
<gene>
    <name evidence="5" type="ORF">HUW48_18690</name>
</gene>
<keyword evidence="3" id="KW-0732">Signal</keyword>
<dbReference type="GO" id="GO:0008237">
    <property type="term" value="F:metallopeptidase activity"/>
    <property type="evidence" value="ECO:0007669"/>
    <property type="project" value="InterPro"/>
</dbReference>
<evidence type="ECO:0000256" key="2">
    <source>
        <dbReference type="PIRSR" id="PIRSR634015-3"/>
    </source>
</evidence>
<keyword evidence="6" id="KW-1185">Reference proteome</keyword>
<dbReference type="KEGG" id="add:HUW48_18690"/>
<dbReference type="PANTHER" id="PTHR45726">
    <property type="entry name" value="LEUKOTRIENE A-4 HYDROLASE"/>
    <property type="match status" value="1"/>
</dbReference>
<dbReference type="GO" id="GO:0008270">
    <property type="term" value="F:zinc ion binding"/>
    <property type="evidence" value="ECO:0007669"/>
    <property type="project" value="InterPro"/>
</dbReference>
<protein>
    <submittedName>
        <fullName evidence="5">M1 family metallopeptidase</fullName>
    </submittedName>
</protein>
<keyword evidence="2" id="KW-0862">Zinc</keyword>
<proteinExistence type="predicted"/>
<feature type="active site" description="Proton donor" evidence="1">
    <location>
        <position position="456"/>
    </location>
</feature>
<comment type="cofactor">
    <cofactor evidence="2">
        <name>Zn(2+)</name>
        <dbReference type="ChEBI" id="CHEBI:29105"/>
    </cofactor>
    <text evidence="2">Binds 1 zinc ion per subunit.</text>
</comment>
<accession>A0A7L7LB14</accession>
<evidence type="ECO:0000256" key="3">
    <source>
        <dbReference type="SAM" id="SignalP"/>
    </source>
</evidence>
<evidence type="ECO:0000256" key="1">
    <source>
        <dbReference type="PIRSR" id="PIRSR634015-1"/>
    </source>
</evidence>
<keyword evidence="2" id="KW-0479">Metal-binding</keyword>
<reference evidence="5 6" key="1">
    <citation type="submission" date="2020-08" db="EMBL/GenBank/DDBJ databases">
        <title>Adhaeribacter dokdonensis sp. nov., isolated from the rhizosphere of Elymus tsukushiensis, a plant native to the Dokdo Islands, Republic of Korea.</title>
        <authorList>
            <person name="Ghim S.Y."/>
        </authorList>
    </citation>
    <scope>NUCLEOTIDE SEQUENCE [LARGE SCALE GENOMIC DNA]</scope>
    <source>
        <strain evidence="5 6">KUDC8001</strain>
    </source>
</reference>
<evidence type="ECO:0000313" key="5">
    <source>
        <dbReference type="EMBL" id="QMU29927.1"/>
    </source>
</evidence>
<feature type="active site" description="Proton acceptor" evidence="1">
    <location>
        <position position="356"/>
    </location>
</feature>
<feature type="binding site" evidence="2">
    <location>
        <position position="359"/>
    </location>
    <ligand>
        <name>Zn(2+)</name>
        <dbReference type="ChEBI" id="CHEBI:29105"/>
        <note>catalytic</note>
    </ligand>
</feature>
<dbReference type="InterPro" id="IPR027268">
    <property type="entry name" value="Peptidase_M4/M1_CTD_sf"/>
</dbReference>
<feature type="domain" description="Peptidase M1 membrane alanine aminopeptidase" evidence="4">
    <location>
        <begin position="352"/>
        <end position="513"/>
    </location>
</feature>
<dbReference type="SUPFAM" id="SSF55486">
    <property type="entry name" value="Metalloproteases ('zincins'), catalytic domain"/>
    <property type="match status" value="1"/>
</dbReference>
<dbReference type="CDD" id="cd09604">
    <property type="entry name" value="M1_APN_like"/>
    <property type="match status" value="1"/>
</dbReference>
<dbReference type="Pfam" id="PF01433">
    <property type="entry name" value="Peptidase_M1"/>
    <property type="match status" value="1"/>
</dbReference>
<feature type="signal peptide" evidence="3">
    <location>
        <begin position="1"/>
        <end position="19"/>
    </location>
</feature>
<dbReference type="PANTHER" id="PTHR45726:SF3">
    <property type="entry name" value="LEUKOTRIENE A-4 HYDROLASE"/>
    <property type="match status" value="1"/>
</dbReference>
<feature type="binding site" evidence="2">
    <location>
        <position position="355"/>
    </location>
    <ligand>
        <name>Zn(2+)</name>
        <dbReference type="ChEBI" id="CHEBI:29105"/>
        <note>catalytic</note>
    </ligand>
</feature>
<dbReference type="InterPro" id="IPR034015">
    <property type="entry name" value="M1_LTA4H"/>
</dbReference>
<organism evidence="5 6">
    <name type="scientific">Adhaeribacter radiodurans</name>
    <dbReference type="NCBI Taxonomy" id="2745197"/>
    <lineage>
        <taxon>Bacteria</taxon>
        <taxon>Pseudomonadati</taxon>
        <taxon>Bacteroidota</taxon>
        <taxon>Cytophagia</taxon>
        <taxon>Cytophagales</taxon>
        <taxon>Hymenobacteraceae</taxon>
        <taxon>Adhaeribacter</taxon>
    </lineage>
</organism>
<feature type="chain" id="PRO_5029668789" evidence="3">
    <location>
        <begin position="20"/>
        <end position="991"/>
    </location>
</feature>
<dbReference type="EMBL" id="CP055153">
    <property type="protein sequence ID" value="QMU29927.1"/>
    <property type="molecule type" value="Genomic_DNA"/>
</dbReference>
<name>A0A7L7LB14_9BACT</name>
<dbReference type="Gene3D" id="1.10.390.10">
    <property type="entry name" value="Neutral Protease Domain 2"/>
    <property type="match status" value="1"/>
</dbReference>
<dbReference type="AlphaFoldDB" id="A0A7L7LB14"/>
<feature type="binding site" evidence="2">
    <location>
        <position position="378"/>
    </location>
    <ligand>
        <name>Zn(2+)</name>
        <dbReference type="ChEBI" id="CHEBI:29105"/>
        <note>catalytic</note>
    </ligand>
</feature>
<evidence type="ECO:0000313" key="6">
    <source>
        <dbReference type="Proteomes" id="UP000514509"/>
    </source>
</evidence>
<sequence>MIKKLIWLFFLLFPAKIFAQAYWQQEVNYKINVTLNDQKHTLTATEELEYSNHSPDQLTFIYFHLWPNAYQNNQTALGKQLLRLKKSDFYFAAPEERGYITNLDFKVNGQSAKLEYDEQNPDIGKLILNEPLLSGQRVVITTPFTVKIPGSFSRFGHLGQSYQITQWFPKPAVYDKKGWHPMPYLDQGEFYSEFGKFEVAITLPANYIVGATGVLQNSEERARMDALAAETAAKTTFTEDLFFPASATETKTLRYVQANIHDFAWFADKRFNVLKSEVILPNSNRTVTTWLLFLNKNATAWVNSLKDINRAVKNYSEWVGEYPYEQATAVDGALSAGSGMEYPMVTVTDPEAIVHEVGHNWFYGILATNERDYAWMDEGINSYYEFRVSEQEDPNYSQLSFLVTNKNLRSLFGLENVHANTLNLLLYQMAASRGLDQPVQLPSANFTSTNYGAIVYLKMGILFKYLAGYLGQERFDKAMQAYFQKWQFRHPYPEDLQAVLEQESGEKLDWFFHNLIKTTSPVDAAVTNVTTSGSTLQVTIQNRSAFPVAVPVAAVDADNKILELHWTGPMVHDQKLIFKNAADARKILIDPENIVPEINRTNNQYKLTGSFPLQEKLKLQFLAGIEQPDRKQLYYLPVVGANTYDKFMLGLAVYNSSLIQKKVNYAVIPLYSFGQNKVNGMGAFNLNILPRKNMGSTTLGFQVSRFERFIKYEPFLTINWPKSSGYAPDNQLRFSSTHVSSLQQVELDRPETNFEYTFAYTIPSVQYRISSNNAVTRLAAKAEATIFIVNQNITTQNKPLLGKLTLEYDHEYQKGKKWQIRFFAGKFFGNKPQGLGYEQFWLGLSGSQDYKKESIFLDRSQQSRALTAFVHQTDNREGAFKNYLPVYADRWLTTLNVAADLPVTPFSTYADLGLASFSTDPIFTNKQTKFYYGSGLSLRGSKLLQLYFPVVGSNYKNNIPSSFKDFTRNIRFALNLAAYNPFQFISNTLKQ</sequence>
<dbReference type="Proteomes" id="UP000514509">
    <property type="component" value="Chromosome"/>
</dbReference>
<dbReference type="InterPro" id="IPR014782">
    <property type="entry name" value="Peptidase_M1_dom"/>
</dbReference>